<dbReference type="AlphaFoldDB" id="A0A4S8L226"/>
<protein>
    <recommendedName>
        <fullName evidence="3">Carbohydrate kinase PfkB domain-containing protein</fullName>
    </recommendedName>
</protein>
<dbReference type="EMBL" id="ML179729">
    <property type="protein sequence ID" value="THU82479.1"/>
    <property type="molecule type" value="Genomic_DNA"/>
</dbReference>
<dbReference type="SUPFAM" id="SSF53613">
    <property type="entry name" value="Ribokinase-like"/>
    <property type="match status" value="1"/>
</dbReference>
<evidence type="ECO:0008006" key="3">
    <source>
        <dbReference type="Google" id="ProtNLM"/>
    </source>
</evidence>
<evidence type="ECO:0000313" key="2">
    <source>
        <dbReference type="Proteomes" id="UP000297245"/>
    </source>
</evidence>
<dbReference type="PANTHER" id="PTHR47098:SF2">
    <property type="entry name" value="PROTEIN MAK32"/>
    <property type="match status" value="1"/>
</dbReference>
<proteinExistence type="predicted"/>
<sequence length="87" mass="9482">MVKNTTGAGNSFLGGLCAGLYLAGDDVFRAARYGSVSASFIMQQAGLPLLDISKTGEEYWNGESAEERLDRYLRESGFTSTFNERTD</sequence>
<dbReference type="Proteomes" id="UP000297245">
    <property type="component" value="Unassembled WGS sequence"/>
</dbReference>
<accession>A0A4S8L226</accession>
<evidence type="ECO:0000313" key="1">
    <source>
        <dbReference type="EMBL" id="THU82479.1"/>
    </source>
</evidence>
<gene>
    <name evidence="1" type="ORF">K435DRAFT_971952</name>
</gene>
<dbReference type="Gene3D" id="3.40.1190.20">
    <property type="match status" value="1"/>
</dbReference>
<organism evidence="1 2">
    <name type="scientific">Dendrothele bispora (strain CBS 962.96)</name>
    <dbReference type="NCBI Taxonomy" id="1314807"/>
    <lineage>
        <taxon>Eukaryota</taxon>
        <taxon>Fungi</taxon>
        <taxon>Dikarya</taxon>
        <taxon>Basidiomycota</taxon>
        <taxon>Agaricomycotina</taxon>
        <taxon>Agaricomycetes</taxon>
        <taxon>Agaricomycetidae</taxon>
        <taxon>Agaricales</taxon>
        <taxon>Agaricales incertae sedis</taxon>
        <taxon>Dendrothele</taxon>
    </lineage>
</organism>
<reference evidence="1 2" key="1">
    <citation type="journal article" date="2019" name="Nat. Ecol. Evol.">
        <title>Megaphylogeny resolves global patterns of mushroom evolution.</title>
        <authorList>
            <person name="Varga T."/>
            <person name="Krizsan K."/>
            <person name="Foldi C."/>
            <person name="Dima B."/>
            <person name="Sanchez-Garcia M."/>
            <person name="Sanchez-Ramirez S."/>
            <person name="Szollosi G.J."/>
            <person name="Szarkandi J.G."/>
            <person name="Papp V."/>
            <person name="Albert L."/>
            <person name="Andreopoulos W."/>
            <person name="Angelini C."/>
            <person name="Antonin V."/>
            <person name="Barry K.W."/>
            <person name="Bougher N.L."/>
            <person name="Buchanan P."/>
            <person name="Buyck B."/>
            <person name="Bense V."/>
            <person name="Catcheside P."/>
            <person name="Chovatia M."/>
            <person name="Cooper J."/>
            <person name="Damon W."/>
            <person name="Desjardin D."/>
            <person name="Finy P."/>
            <person name="Geml J."/>
            <person name="Haridas S."/>
            <person name="Hughes K."/>
            <person name="Justo A."/>
            <person name="Karasinski D."/>
            <person name="Kautmanova I."/>
            <person name="Kiss B."/>
            <person name="Kocsube S."/>
            <person name="Kotiranta H."/>
            <person name="LaButti K.M."/>
            <person name="Lechner B.E."/>
            <person name="Liimatainen K."/>
            <person name="Lipzen A."/>
            <person name="Lukacs Z."/>
            <person name="Mihaltcheva S."/>
            <person name="Morgado L.N."/>
            <person name="Niskanen T."/>
            <person name="Noordeloos M.E."/>
            <person name="Ohm R.A."/>
            <person name="Ortiz-Santana B."/>
            <person name="Ovrebo C."/>
            <person name="Racz N."/>
            <person name="Riley R."/>
            <person name="Savchenko A."/>
            <person name="Shiryaev A."/>
            <person name="Soop K."/>
            <person name="Spirin V."/>
            <person name="Szebenyi C."/>
            <person name="Tomsovsky M."/>
            <person name="Tulloss R.E."/>
            <person name="Uehling J."/>
            <person name="Grigoriev I.V."/>
            <person name="Vagvolgyi C."/>
            <person name="Papp T."/>
            <person name="Martin F.M."/>
            <person name="Miettinen O."/>
            <person name="Hibbett D.S."/>
            <person name="Nagy L.G."/>
        </authorList>
    </citation>
    <scope>NUCLEOTIDE SEQUENCE [LARGE SCALE GENOMIC DNA]</scope>
    <source>
        <strain evidence="1 2">CBS 962.96</strain>
    </source>
</reference>
<keyword evidence="2" id="KW-1185">Reference proteome</keyword>
<name>A0A4S8L226_DENBC</name>
<dbReference type="PANTHER" id="PTHR47098">
    <property type="entry name" value="PROTEIN MAK32"/>
    <property type="match status" value="1"/>
</dbReference>
<dbReference type="OrthoDB" id="497927at2759"/>
<dbReference type="InterPro" id="IPR029056">
    <property type="entry name" value="Ribokinase-like"/>
</dbReference>